<feature type="signal peptide" evidence="1">
    <location>
        <begin position="1"/>
        <end position="24"/>
    </location>
</feature>
<evidence type="ECO:0000313" key="2">
    <source>
        <dbReference type="EMBL" id="CCI69523.1"/>
    </source>
</evidence>
<name>K7ZW25_9CRUS</name>
<keyword evidence="2" id="KW-0496">Mitochondrion</keyword>
<gene>
    <name evidence="2" type="primary">atp8</name>
</gene>
<reference evidence="2" key="1">
    <citation type="journal article" date="2012" name="Curr. Biol.">
        <title>Mitogenomic phylogenetic analysis supports continental-scale vicariance in subterranean thalassoid crustaceans.</title>
        <authorList>
            <person name="Bauza-Ribot M.M."/>
            <person name="Juan C."/>
            <person name="Nardi F."/>
            <person name="Oromi P."/>
            <person name="Pons J."/>
            <person name="Jaume D."/>
        </authorList>
    </citation>
    <scope>NUCLEOTIDE SEQUENCE</scope>
    <source>
        <strain evidence="2">Erfoud</strain>
    </source>
</reference>
<organism evidence="2">
    <name type="scientific">Metacrangonyx goulmimensis</name>
    <dbReference type="NCBI Taxonomy" id="1199162"/>
    <lineage>
        <taxon>Eukaryota</taxon>
        <taxon>Metazoa</taxon>
        <taxon>Ecdysozoa</taxon>
        <taxon>Arthropoda</taxon>
        <taxon>Crustacea</taxon>
        <taxon>Multicrustacea</taxon>
        <taxon>Malacostraca</taxon>
        <taxon>Eumalacostraca</taxon>
        <taxon>Peracarida</taxon>
        <taxon>Amphipoda</taxon>
        <taxon>Senticaudata</taxon>
        <taxon>Hadziida</taxon>
        <taxon>Hadzioidea</taxon>
        <taxon>Metacrangonyctidae</taxon>
        <taxon>Metacrangonyx</taxon>
    </lineage>
</organism>
<geneLocation type="mitochondrion" evidence="2"/>
<keyword evidence="1" id="KW-0732">Signal</keyword>
<protein>
    <submittedName>
        <fullName evidence="2">ATP synthase F0 subunit 8</fullName>
    </submittedName>
</protein>
<dbReference type="CTD" id="4509"/>
<feature type="chain" id="PRO_5003914403" evidence="1">
    <location>
        <begin position="25"/>
        <end position="52"/>
    </location>
</feature>
<dbReference type="EMBL" id="HE860500">
    <property type="protein sequence ID" value="CCI69523.1"/>
    <property type="molecule type" value="Genomic_DNA"/>
</dbReference>
<dbReference type="AlphaFoldDB" id="K7ZW25"/>
<accession>K7ZW25</accession>
<proteinExistence type="predicted"/>
<dbReference type="GeneID" id="14050291"/>
<reference evidence="2" key="2">
    <citation type="submission" date="2012-06" db="EMBL/GenBank/DDBJ databases">
        <authorList>
            <person name="Fan L."/>
        </authorList>
    </citation>
    <scope>NUCLEOTIDE SEQUENCE</scope>
    <source>
        <strain evidence="2">Erfoud</strain>
    </source>
</reference>
<evidence type="ECO:0000256" key="1">
    <source>
        <dbReference type="SAM" id="SignalP"/>
    </source>
</evidence>
<sequence>MPQMAPSLWLIIYVLVWLSTYLMASVVFCTSSCSSLTQGSISKSNSMEMLWQ</sequence>
<dbReference type="RefSeq" id="YP_007026833.1">
    <property type="nucleotide sequence ID" value="NC_019655.1"/>
</dbReference>